<feature type="transmembrane region" description="Helical" evidence="8">
    <location>
        <begin position="188"/>
        <end position="209"/>
    </location>
</feature>
<keyword evidence="6 8" id="KW-1133">Transmembrane helix</keyword>
<dbReference type="Proteomes" id="UP000051887">
    <property type="component" value="Unassembled WGS sequence"/>
</dbReference>
<accession>A0A0N7LV44</accession>
<dbReference type="EMBL" id="CYSB01000025">
    <property type="protein sequence ID" value="CUH65266.1"/>
    <property type="molecule type" value="Genomic_DNA"/>
</dbReference>
<evidence type="ECO:0000256" key="5">
    <source>
        <dbReference type="ARBA" id="ARBA00022692"/>
    </source>
</evidence>
<feature type="transmembrane region" description="Helical" evidence="8">
    <location>
        <begin position="113"/>
        <end position="130"/>
    </location>
</feature>
<evidence type="ECO:0000313" key="10">
    <source>
        <dbReference type="EMBL" id="CUH65266.1"/>
    </source>
</evidence>
<dbReference type="Proteomes" id="UP000051086">
    <property type="component" value="Unassembled WGS sequence"/>
</dbReference>
<evidence type="ECO:0000259" key="9">
    <source>
        <dbReference type="Pfam" id="PF00892"/>
    </source>
</evidence>
<evidence type="ECO:0000256" key="2">
    <source>
        <dbReference type="ARBA" id="ARBA00007362"/>
    </source>
</evidence>
<keyword evidence="3" id="KW-0813">Transport</keyword>
<dbReference type="InterPro" id="IPR004626">
    <property type="entry name" value="RarD"/>
</dbReference>
<dbReference type="InterPro" id="IPR000620">
    <property type="entry name" value="EamA_dom"/>
</dbReference>
<evidence type="ECO:0000256" key="1">
    <source>
        <dbReference type="ARBA" id="ARBA00004651"/>
    </source>
</evidence>
<reference evidence="10 12" key="2">
    <citation type="submission" date="2015-09" db="EMBL/GenBank/DDBJ databases">
        <authorList>
            <person name="Rodrigo-Torres L."/>
            <person name="Arahal D.R."/>
        </authorList>
    </citation>
    <scope>NUCLEOTIDE SEQUENCE [LARGE SCALE GENOMIC DNA]</scope>
    <source>
        <strain evidence="10 12">CECT 5118</strain>
    </source>
</reference>
<dbReference type="InterPro" id="IPR037185">
    <property type="entry name" value="EmrE-like"/>
</dbReference>
<evidence type="ECO:0000313" key="13">
    <source>
        <dbReference type="Proteomes" id="UP000051887"/>
    </source>
</evidence>
<feature type="transmembrane region" description="Helical" evidence="8">
    <location>
        <begin position="221"/>
        <end position="240"/>
    </location>
</feature>
<evidence type="ECO:0000256" key="8">
    <source>
        <dbReference type="SAM" id="Phobius"/>
    </source>
</evidence>
<evidence type="ECO:0000256" key="6">
    <source>
        <dbReference type="ARBA" id="ARBA00022989"/>
    </source>
</evidence>
<dbReference type="Pfam" id="PF00892">
    <property type="entry name" value="EamA"/>
    <property type="match status" value="1"/>
</dbReference>
<proteinExistence type="inferred from homology"/>
<feature type="transmembrane region" description="Helical" evidence="8">
    <location>
        <begin position="276"/>
        <end position="297"/>
    </location>
</feature>
<feature type="transmembrane region" description="Helical" evidence="8">
    <location>
        <begin position="83"/>
        <end position="101"/>
    </location>
</feature>
<evidence type="ECO:0000256" key="3">
    <source>
        <dbReference type="ARBA" id="ARBA00022448"/>
    </source>
</evidence>
<sequence length="304" mass="32656">MTANPQDTATDNSAAKLGVLALVSACVVWGLSGLFYKLLSHLPPLQVLSHRTLWSCVFFALVLLVQGRLHLVGGVLRQPRQTLTLLVAALMIGANWFMFILSIQVGKATEASLGYYIFPLVSVLMGVVFFRERLGRLQWGAVALAVLAVSILAWGLGVAPWVSLLIAVTFGLYGVIKKKLTLGPVVSVTVEVLLLSPVALIILWQVWAGGGSVWGNGARDIALLMISGPLTATPLILFSFATKRVQLATVGLVQYLNPTLQFLVATLVFAEPFGPWHAIAFPIIWAALALYSGASLWQARRTGG</sequence>
<dbReference type="AlphaFoldDB" id="A0A0N7LV44"/>
<gene>
    <name evidence="10" type="ORF">TL5118_01230</name>
    <name evidence="11" type="ORF">TL5120_00210</name>
</gene>
<dbReference type="OrthoDB" id="369870at2"/>
<comment type="subcellular location">
    <subcellularLocation>
        <location evidence="1">Cell membrane</location>
        <topology evidence="1">Multi-pass membrane protein</topology>
    </subcellularLocation>
</comment>
<dbReference type="RefSeq" id="WP_058241792.1">
    <property type="nucleotide sequence ID" value="NZ_CYSB01000025.1"/>
</dbReference>
<organism evidence="11 13">
    <name type="scientific">Thalassovita autumnalis</name>
    <dbReference type="NCBI Taxonomy" id="2072972"/>
    <lineage>
        <taxon>Bacteria</taxon>
        <taxon>Pseudomonadati</taxon>
        <taxon>Pseudomonadota</taxon>
        <taxon>Alphaproteobacteria</taxon>
        <taxon>Rhodobacterales</taxon>
        <taxon>Roseobacteraceae</taxon>
        <taxon>Thalassovita</taxon>
    </lineage>
</organism>
<feature type="transmembrane region" description="Helical" evidence="8">
    <location>
        <begin position="252"/>
        <end position="270"/>
    </location>
</feature>
<dbReference type="EMBL" id="CYSC01000007">
    <property type="protein sequence ID" value="CUH70434.1"/>
    <property type="molecule type" value="Genomic_DNA"/>
</dbReference>
<keyword evidence="5 8" id="KW-0812">Transmembrane</keyword>
<reference evidence="11 13" key="1">
    <citation type="submission" date="2015-09" db="EMBL/GenBank/DDBJ databases">
        <authorList>
            <consortium name="Swine Surveillance"/>
        </authorList>
    </citation>
    <scope>NUCLEOTIDE SEQUENCE [LARGE SCALE GENOMIC DNA]</scope>
    <source>
        <strain evidence="11 13">5120</strain>
    </source>
</reference>
<feature type="transmembrane region" description="Helical" evidence="8">
    <location>
        <begin position="17"/>
        <end position="39"/>
    </location>
</feature>
<protein>
    <submittedName>
        <fullName evidence="10 11">Chloramphenical resistance permease RarD</fullName>
    </submittedName>
</protein>
<dbReference type="PANTHER" id="PTHR22911:SF137">
    <property type="entry name" value="SOLUTE CARRIER FAMILY 35 MEMBER G2-RELATED"/>
    <property type="match status" value="1"/>
</dbReference>
<dbReference type="NCBIfam" id="TIGR00688">
    <property type="entry name" value="rarD"/>
    <property type="match status" value="1"/>
</dbReference>
<evidence type="ECO:0000313" key="11">
    <source>
        <dbReference type="EMBL" id="CUH70434.1"/>
    </source>
</evidence>
<keyword evidence="4" id="KW-1003">Cell membrane</keyword>
<evidence type="ECO:0000256" key="4">
    <source>
        <dbReference type="ARBA" id="ARBA00022475"/>
    </source>
</evidence>
<dbReference type="PANTHER" id="PTHR22911">
    <property type="entry name" value="ACYL-MALONYL CONDENSING ENZYME-RELATED"/>
    <property type="match status" value="1"/>
</dbReference>
<feature type="transmembrane region" description="Helical" evidence="8">
    <location>
        <begin position="51"/>
        <end position="71"/>
    </location>
</feature>
<dbReference type="SUPFAM" id="SSF103481">
    <property type="entry name" value="Multidrug resistance efflux transporter EmrE"/>
    <property type="match status" value="2"/>
</dbReference>
<keyword evidence="12" id="KW-1185">Reference proteome</keyword>
<name>A0A0N7LV44_9RHOB</name>
<feature type="transmembrane region" description="Helical" evidence="8">
    <location>
        <begin position="137"/>
        <end position="154"/>
    </location>
</feature>
<keyword evidence="7 8" id="KW-0472">Membrane</keyword>
<evidence type="ECO:0000256" key="7">
    <source>
        <dbReference type="ARBA" id="ARBA00023136"/>
    </source>
</evidence>
<evidence type="ECO:0000313" key="12">
    <source>
        <dbReference type="Proteomes" id="UP000051086"/>
    </source>
</evidence>
<feature type="domain" description="EamA" evidence="9">
    <location>
        <begin position="17"/>
        <end position="152"/>
    </location>
</feature>
<comment type="similarity">
    <text evidence="2">Belongs to the EamA transporter family.</text>
</comment>
<feature type="transmembrane region" description="Helical" evidence="8">
    <location>
        <begin position="160"/>
        <end position="176"/>
    </location>
</feature>
<dbReference type="GO" id="GO:0005886">
    <property type="term" value="C:plasma membrane"/>
    <property type="evidence" value="ECO:0007669"/>
    <property type="project" value="UniProtKB-SubCell"/>
</dbReference>